<evidence type="ECO:0000313" key="2">
    <source>
        <dbReference type="EMBL" id="MBO8454885.1"/>
    </source>
</evidence>
<organism evidence="2 3">
    <name type="scientific">Candidatus Cryptobacteroides intestinigallinarum</name>
    <dbReference type="NCBI Taxonomy" id="2840767"/>
    <lineage>
        <taxon>Bacteria</taxon>
        <taxon>Pseudomonadati</taxon>
        <taxon>Bacteroidota</taxon>
        <taxon>Bacteroidia</taxon>
        <taxon>Bacteroidales</taxon>
        <taxon>Candidatus Cryptobacteroides</taxon>
    </lineage>
</organism>
<feature type="non-terminal residue" evidence="2">
    <location>
        <position position="1"/>
    </location>
</feature>
<reference evidence="2" key="1">
    <citation type="submission" date="2020-10" db="EMBL/GenBank/DDBJ databases">
        <authorList>
            <person name="Gilroy R."/>
        </authorList>
    </citation>
    <scope>NUCLEOTIDE SEQUENCE</scope>
    <source>
        <strain evidence="2">B1-3475</strain>
    </source>
</reference>
<sequence>GYTTTLQNKINFKASEFNQPGFLDKFQNGMSHNFQIGLPNFTLFKYINFTPSISYGMNWFFRKTEKQYNPLTNEVEDIDSGQFGAFGATHNYSGSLSANTRLYGLFNFGKHRKIQAIRHIISPSISFNFSPEKGTYFNGWRTLNYVDENGVARTLDYNIYAGQLNSVPGKGKTASMNLSIGNNLEAKVRDLRDTTGKGTKKIKLIDQLNFTTGYNFLADSLNMNNIGITMSTSVFGKVGISANANFDPYAVNERGQRINKFNVQTEGWTKPLRLTNASASISYSFSGEGRINGNDGSNGTGASGGGSGSNTPAANYTRIYYHPVTGEYIPGGWLYYMNPNSPWSVNLNYSYNYSRSYQYSNGQLIVNHRHTQTLGVSGNVKITPALAINLTTGFDLMALKMTTTQLSASYDLHCFNIQVSWVPNGQWESWSFRIAANAAALADLLRFKKSNSYWDN</sequence>
<feature type="domain" description="LPS-assembly protein LptD central" evidence="1">
    <location>
        <begin position="2"/>
        <end position="249"/>
    </location>
</feature>
<dbReference type="EMBL" id="JADIMK010000006">
    <property type="protein sequence ID" value="MBO8454885.1"/>
    <property type="molecule type" value="Genomic_DNA"/>
</dbReference>
<dbReference type="InterPro" id="IPR045659">
    <property type="entry name" value="LptD_2"/>
</dbReference>
<gene>
    <name evidence="2" type="ORF">IAC08_00560</name>
</gene>
<dbReference type="Proteomes" id="UP000823617">
    <property type="component" value="Unassembled WGS sequence"/>
</dbReference>
<evidence type="ECO:0000259" key="1">
    <source>
        <dbReference type="Pfam" id="PF19838"/>
    </source>
</evidence>
<protein>
    <recommendedName>
        <fullName evidence="1">LPS-assembly protein LptD central domain-containing protein</fullName>
    </recommendedName>
</protein>
<evidence type="ECO:0000313" key="3">
    <source>
        <dbReference type="Proteomes" id="UP000823617"/>
    </source>
</evidence>
<dbReference type="AlphaFoldDB" id="A0A9D9HJA9"/>
<dbReference type="Pfam" id="PF19838">
    <property type="entry name" value="LptD_2"/>
    <property type="match status" value="1"/>
</dbReference>
<reference evidence="2" key="2">
    <citation type="journal article" date="2021" name="PeerJ">
        <title>Extensive microbial diversity within the chicken gut microbiome revealed by metagenomics and culture.</title>
        <authorList>
            <person name="Gilroy R."/>
            <person name="Ravi A."/>
            <person name="Getino M."/>
            <person name="Pursley I."/>
            <person name="Horton D.L."/>
            <person name="Alikhan N.F."/>
            <person name="Baker D."/>
            <person name="Gharbi K."/>
            <person name="Hall N."/>
            <person name="Watson M."/>
            <person name="Adriaenssens E.M."/>
            <person name="Foster-Nyarko E."/>
            <person name="Jarju S."/>
            <person name="Secka A."/>
            <person name="Antonio M."/>
            <person name="Oren A."/>
            <person name="Chaudhuri R.R."/>
            <person name="La Ragione R."/>
            <person name="Hildebrand F."/>
            <person name="Pallen M.J."/>
        </authorList>
    </citation>
    <scope>NUCLEOTIDE SEQUENCE</scope>
    <source>
        <strain evidence="2">B1-3475</strain>
    </source>
</reference>
<name>A0A9D9HJA9_9BACT</name>
<comment type="caution">
    <text evidence="2">The sequence shown here is derived from an EMBL/GenBank/DDBJ whole genome shotgun (WGS) entry which is preliminary data.</text>
</comment>
<proteinExistence type="predicted"/>
<accession>A0A9D9HJA9</accession>